<dbReference type="EMBL" id="JBHSIT010000006">
    <property type="protein sequence ID" value="MFC4910175.1"/>
    <property type="molecule type" value="Genomic_DNA"/>
</dbReference>
<feature type="region of interest" description="Disordered" evidence="1">
    <location>
        <begin position="227"/>
        <end position="254"/>
    </location>
</feature>
<dbReference type="InterPro" id="IPR036291">
    <property type="entry name" value="NAD(P)-bd_dom_sf"/>
</dbReference>
<reference evidence="3" key="1">
    <citation type="journal article" date="2019" name="Int. J. Syst. Evol. Microbiol.">
        <title>The Global Catalogue of Microorganisms (GCM) 10K type strain sequencing project: providing services to taxonomists for standard genome sequencing and annotation.</title>
        <authorList>
            <consortium name="The Broad Institute Genomics Platform"/>
            <consortium name="The Broad Institute Genome Sequencing Center for Infectious Disease"/>
            <person name="Wu L."/>
            <person name="Ma J."/>
        </authorList>
    </citation>
    <scope>NUCLEOTIDE SEQUENCE [LARGE SCALE GENOMIC DNA]</scope>
    <source>
        <strain evidence="3">KLKA75</strain>
    </source>
</reference>
<evidence type="ECO:0000313" key="2">
    <source>
        <dbReference type="EMBL" id="MFC4910175.1"/>
    </source>
</evidence>
<organism evidence="2 3">
    <name type="scientific">Actinomadura gamaensis</name>
    <dbReference type="NCBI Taxonomy" id="1763541"/>
    <lineage>
        <taxon>Bacteria</taxon>
        <taxon>Bacillati</taxon>
        <taxon>Actinomycetota</taxon>
        <taxon>Actinomycetes</taxon>
        <taxon>Streptosporangiales</taxon>
        <taxon>Thermomonosporaceae</taxon>
        <taxon>Actinomadura</taxon>
    </lineage>
</organism>
<feature type="compositionally biased region" description="Low complexity" evidence="1">
    <location>
        <begin position="237"/>
        <end position="254"/>
    </location>
</feature>
<dbReference type="Gene3D" id="3.40.50.720">
    <property type="entry name" value="NAD(P)-binding Rossmann-like Domain"/>
    <property type="match status" value="1"/>
</dbReference>
<evidence type="ECO:0000256" key="1">
    <source>
        <dbReference type="SAM" id="MobiDB-lite"/>
    </source>
</evidence>
<proteinExistence type="predicted"/>
<dbReference type="Proteomes" id="UP001595872">
    <property type="component" value="Unassembled WGS sequence"/>
</dbReference>
<dbReference type="InterPro" id="IPR003462">
    <property type="entry name" value="ODC_Mu_crystall"/>
</dbReference>
<protein>
    <recommendedName>
        <fullName evidence="4">Ornithine cyclodeaminase</fullName>
    </recommendedName>
</protein>
<gene>
    <name evidence="2" type="ORF">ACFPCY_22865</name>
</gene>
<evidence type="ECO:0008006" key="4">
    <source>
        <dbReference type="Google" id="ProtNLM"/>
    </source>
</evidence>
<dbReference type="RefSeq" id="WP_378258265.1">
    <property type="nucleotide sequence ID" value="NZ_JBHSIT010000006.1"/>
</dbReference>
<sequence>MLLDRDALRPLFTEPHWIEESFGVVERALTAAAGRFAWLHMPLSGEAGDDGDQRVNVQVETVPDGGGYVRAYPGRSAAPPAGHPALLLDSGGRLLGLLAADDLNAWRTAAPVAVAARHLARPGARTVTVLGSGRQAEHLIRALRVALPAVDTIHIHSRTPEHRERLATAVHGRAVADPADALAAADVIAVTDGGHGDLLAAHPPSPGALVTAIMPLPLRTDRLVVPTFDGPEGRPSGWDPPHGPPGAAAGREPGEADATLAEVVAGAAAARTDPGQVVLYDQRGQFGWDHALLLWAFRRMTEAGRGVPFELA</sequence>
<name>A0ABV9U178_9ACTN</name>
<accession>A0ABV9U178</accession>
<dbReference type="Pfam" id="PF02423">
    <property type="entry name" value="OCD_Mu_crystall"/>
    <property type="match status" value="1"/>
</dbReference>
<dbReference type="PANTHER" id="PTHR13812">
    <property type="entry name" value="KETIMINE REDUCTASE MU-CRYSTALLIN"/>
    <property type="match status" value="1"/>
</dbReference>
<dbReference type="PANTHER" id="PTHR13812:SF19">
    <property type="entry name" value="KETIMINE REDUCTASE MU-CRYSTALLIN"/>
    <property type="match status" value="1"/>
</dbReference>
<evidence type="ECO:0000313" key="3">
    <source>
        <dbReference type="Proteomes" id="UP001595872"/>
    </source>
</evidence>
<keyword evidence="3" id="KW-1185">Reference proteome</keyword>
<dbReference type="SUPFAM" id="SSF51735">
    <property type="entry name" value="NAD(P)-binding Rossmann-fold domains"/>
    <property type="match status" value="1"/>
</dbReference>
<comment type="caution">
    <text evidence="2">The sequence shown here is derived from an EMBL/GenBank/DDBJ whole genome shotgun (WGS) entry which is preliminary data.</text>
</comment>